<keyword evidence="3" id="KW-1185">Reference proteome</keyword>
<keyword evidence="1" id="KW-0472">Membrane</keyword>
<evidence type="ECO:0000313" key="2">
    <source>
        <dbReference type="EMBL" id="PSC75023.1"/>
    </source>
</evidence>
<keyword evidence="1" id="KW-1133">Transmembrane helix</keyword>
<evidence type="ECO:0000313" key="3">
    <source>
        <dbReference type="Proteomes" id="UP000239649"/>
    </source>
</evidence>
<dbReference type="Proteomes" id="UP000239649">
    <property type="component" value="Unassembled WGS sequence"/>
</dbReference>
<proteinExistence type="predicted"/>
<sequence length="86" mass="9432">MSSAHIEEQRRKTEEWMKRVEGRSGSVGSNYWRVWPILIAPVIPLIGIAFKNQPRTRNALMAITGGGVLIYGFGWAITGSSDVTGG</sequence>
<dbReference type="AlphaFoldDB" id="A0A2P6VLQ3"/>
<gene>
    <name evidence="2" type="ORF">C2E20_1756</name>
</gene>
<comment type="caution">
    <text evidence="2">The sequence shown here is derived from an EMBL/GenBank/DDBJ whole genome shotgun (WGS) entry which is preliminary data.</text>
</comment>
<protein>
    <submittedName>
        <fullName evidence="2">Uncharacterized protein</fullName>
    </submittedName>
</protein>
<dbReference type="EMBL" id="LHPF02000003">
    <property type="protein sequence ID" value="PSC75023.1"/>
    <property type="molecule type" value="Genomic_DNA"/>
</dbReference>
<name>A0A2P6VLQ3_9CHLO</name>
<feature type="transmembrane region" description="Helical" evidence="1">
    <location>
        <begin position="32"/>
        <end position="50"/>
    </location>
</feature>
<evidence type="ECO:0000256" key="1">
    <source>
        <dbReference type="SAM" id="Phobius"/>
    </source>
</evidence>
<dbReference type="OrthoDB" id="15596at2759"/>
<reference evidence="2 3" key="1">
    <citation type="journal article" date="2018" name="Plant J.">
        <title>Genome sequences of Chlorella sorokiniana UTEX 1602 and Micractinium conductrix SAG 241.80: implications to maltose excretion by a green alga.</title>
        <authorList>
            <person name="Arriola M.B."/>
            <person name="Velmurugan N."/>
            <person name="Zhang Y."/>
            <person name="Plunkett M.H."/>
            <person name="Hondzo H."/>
            <person name="Barney B.M."/>
        </authorList>
    </citation>
    <scope>NUCLEOTIDE SEQUENCE [LARGE SCALE GENOMIC DNA]</scope>
    <source>
        <strain evidence="2 3">SAG 241.80</strain>
    </source>
</reference>
<feature type="transmembrane region" description="Helical" evidence="1">
    <location>
        <begin position="59"/>
        <end position="77"/>
    </location>
</feature>
<keyword evidence="1" id="KW-0812">Transmembrane</keyword>
<organism evidence="2 3">
    <name type="scientific">Micractinium conductrix</name>
    <dbReference type="NCBI Taxonomy" id="554055"/>
    <lineage>
        <taxon>Eukaryota</taxon>
        <taxon>Viridiplantae</taxon>
        <taxon>Chlorophyta</taxon>
        <taxon>core chlorophytes</taxon>
        <taxon>Trebouxiophyceae</taxon>
        <taxon>Chlorellales</taxon>
        <taxon>Chlorellaceae</taxon>
        <taxon>Chlorella clade</taxon>
        <taxon>Micractinium</taxon>
    </lineage>
</organism>
<accession>A0A2P6VLQ3</accession>